<feature type="transmembrane region" description="Helical" evidence="1">
    <location>
        <begin position="12"/>
        <end position="31"/>
    </location>
</feature>
<keyword evidence="1" id="KW-1133">Transmembrane helix</keyword>
<gene>
    <name evidence="2" type="ORF">S06H3_44617</name>
</gene>
<keyword evidence="1" id="KW-0472">Membrane</keyword>
<name>X1PPT9_9ZZZZ</name>
<evidence type="ECO:0000256" key="1">
    <source>
        <dbReference type="SAM" id="Phobius"/>
    </source>
</evidence>
<comment type="caution">
    <text evidence="2">The sequence shown here is derived from an EMBL/GenBank/DDBJ whole genome shotgun (WGS) entry which is preliminary data.</text>
</comment>
<protein>
    <submittedName>
        <fullName evidence="2">Uncharacterized protein</fullName>
    </submittedName>
</protein>
<dbReference type="AlphaFoldDB" id="X1PPT9"/>
<proteinExistence type="predicted"/>
<evidence type="ECO:0000313" key="2">
    <source>
        <dbReference type="EMBL" id="GAI41060.1"/>
    </source>
</evidence>
<dbReference type="EMBL" id="BARV01027771">
    <property type="protein sequence ID" value="GAI41060.1"/>
    <property type="molecule type" value="Genomic_DNA"/>
</dbReference>
<accession>X1PPT9</accession>
<keyword evidence="1" id="KW-0812">Transmembrane</keyword>
<organism evidence="2">
    <name type="scientific">marine sediment metagenome</name>
    <dbReference type="NCBI Taxonomy" id="412755"/>
    <lineage>
        <taxon>unclassified sequences</taxon>
        <taxon>metagenomes</taxon>
        <taxon>ecological metagenomes</taxon>
    </lineage>
</organism>
<sequence>MPISQEYESIVGFATTLIALAGVAVIGRTVAEAMFHHSIPPEELDRIAKKYGYWAAKRAEAFVPHMDVEACEREAKRLYEVTKYRR</sequence>
<reference evidence="2" key="1">
    <citation type="journal article" date="2014" name="Front. Microbiol.">
        <title>High frequency of phylogenetically diverse reductive dehalogenase-homologous genes in deep subseafloor sedimentary metagenomes.</title>
        <authorList>
            <person name="Kawai M."/>
            <person name="Futagami T."/>
            <person name="Toyoda A."/>
            <person name="Takaki Y."/>
            <person name="Nishi S."/>
            <person name="Hori S."/>
            <person name="Arai W."/>
            <person name="Tsubouchi T."/>
            <person name="Morono Y."/>
            <person name="Uchiyama I."/>
            <person name="Ito T."/>
            <person name="Fujiyama A."/>
            <person name="Inagaki F."/>
            <person name="Takami H."/>
        </authorList>
    </citation>
    <scope>NUCLEOTIDE SEQUENCE</scope>
    <source>
        <strain evidence="2">Expedition CK06-06</strain>
    </source>
</reference>